<name>A0A7R7VRA0_ASPCH</name>
<reference evidence="2" key="2">
    <citation type="submission" date="2021-02" db="EMBL/GenBank/DDBJ databases">
        <title>Aspergillus chevalieri M1 genome sequence.</title>
        <authorList>
            <person name="Kadooka C."/>
            <person name="Mori K."/>
            <person name="Futagami T."/>
        </authorList>
    </citation>
    <scope>NUCLEOTIDE SEQUENCE</scope>
    <source>
        <strain evidence="2">M1</strain>
    </source>
</reference>
<evidence type="ECO:0000313" key="3">
    <source>
        <dbReference type="Proteomes" id="UP000637239"/>
    </source>
</evidence>
<evidence type="ECO:0000313" key="2">
    <source>
        <dbReference type="EMBL" id="BCR89366.1"/>
    </source>
</evidence>
<dbReference type="KEGG" id="ache:ACHE_50564S"/>
<dbReference type="GeneID" id="66983724"/>
<keyword evidence="3" id="KW-1185">Reference proteome</keyword>
<dbReference type="Proteomes" id="UP000637239">
    <property type="component" value="Chromosome 5"/>
</dbReference>
<protein>
    <submittedName>
        <fullName evidence="2">Uncharacterized protein</fullName>
    </submittedName>
</protein>
<sequence length="115" mass="12591">MSSRMSPRHYLSRSSSQQSQSQSEEDPSRQVGQETYQGDFATMDPAMQRQSVSSMATGGRGMQDGMQGVSQGMRQGLTQMPQGMQQGKEAGKGMMGRSSRMMDMSNIPEEVNELG</sequence>
<dbReference type="EMBL" id="AP024420">
    <property type="protein sequence ID" value="BCR89366.1"/>
    <property type="molecule type" value="Genomic_DNA"/>
</dbReference>
<reference evidence="2" key="1">
    <citation type="submission" date="2021-01" db="EMBL/GenBank/DDBJ databases">
        <authorList>
            <consortium name="Aspergillus chevalieri M1 genome sequencing consortium"/>
            <person name="Kazuki M."/>
            <person name="Futagami T."/>
        </authorList>
    </citation>
    <scope>NUCLEOTIDE SEQUENCE</scope>
    <source>
        <strain evidence="2">M1</strain>
    </source>
</reference>
<feature type="compositionally biased region" description="Basic residues" evidence="1">
    <location>
        <begin position="1"/>
        <end position="11"/>
    </location>
</feature>
<gene>
    <name evidence="2" type="ORF">ACHE_50564S</name>
</gene>
<proteinExistence type="predicted"/>
<feature type="compositionally biased region" description="Low complexity" evidence="1">
    <location>
        <begin position="12"/>
        <end position="22"/>
    </location>
</feature>
<accession>A0A7R7VRA0</accession>
<feature type="compositionally biased region" description="Polar residues" evidence="1">
    <location>
        <begin position="68"/>
        <end position="85"/>
    </location>
</feature>
<dbReference type="AlphaFoldDB" id="A0A7R7VRA0"/>
<feature type="compositionally biased region" description="Low complexity" evidence="1">
    <location>
        <begin position="95"/>
        <end position="105"/>
    </location>
</feature>
<dbReference type="RefSeq" id="XP_043137888.1">
    <property type="nucleotide sequence ID" value="XM_043280294.1"/>
</dbReference>
<organism evidence="2 3">
    <name type="scientific">Aspergillus chevalieri</name>
    <name type="common">Eurotium chevalieri</name>
    <dbReference type="NCBI Taxonomy" id="182096"/>
    <lineage>
        <taxon>Eukaryota</taxon>
        <taxon>Fungi</taxon>
        <taxon>Dikarya</taxon>
        <taxon>Ascomycota</taxon>
        <taxon>Pezizomycotina</taxon>
        <taxon>Eurotiomycetes</taxon>
        <taxon>Eurotiomycetidae</taxon>
        <taxon>Eurotiales</taxon>
        <taxon>Aspergillaceae</taxon>
        <taxon>Aspergillus</taxon>
        <taxon>Aspergillus subgen. Aspergillus</taxon>
    </lineage>
</organism>
<feature type="region of interest" description="Disordered" evidence="1">
    <location>
        <begin position="1"/>
        <end position="115"/>
    </location>
</feature>
<evidence type="ECO:0000256" key="1">
    <source>
        <dbReference type="SAM" id="MobiDB-lite"/>
    </source>
</evidence>